<evidence type="ECO:0000259" key="1">
    <source>
        <dbReference type="Pfam" id="PF01408"/>
    </source>
</evidence>
<reference evidence="3 4" key="1">
    <citation type="submission" date="2019-03" db="EMBL/GenBank/DDBJ databases">
        <title>Deep-cultivation of Planctomycetes and their phenomic and genomic characterization uncovers novel biology.</title>
        <authorList>
            <person name="Wiegand S."/>
            <person name="Jogler M."/>
            <person name="Boedeker C."/>
            <person name="Pinto D."/>
            <person name="Vollmers J."/>
            <person name="Rivas-Marin E."/>
            <person name="Kohn T."/>
            <person name="Peeters S.H."/>
            <person name="Heuer A."/>
            <person name="Rast P."/>
            <person name="Oberbeckmann S."/>
            <person name="Bunk B."/>
            <person name="Jeske O."/>
            <person name="Meyerdierks A."/>
            <person name="Storesund J.E."/>
            <person name="Kallscheuer N."/>
            <person name="Luecker S."/>
            <person name="Lage O.M."/>
            <person name="Pohl T."/>
            <person name="Merkel B.J."/>
            <person name="Hornburger P."/>
            <person name="Mueller R.-W."/>
            <person name="Bruemmer F."/>
            <person name="Labrenz M."/>
            <person name="Spormann A.M."/>
            <person name="Op den Camp H."/>
            <person name="Overmann J."/>
            <person name="Amann R."/>
            <person name="Jetten M.S.M."/>
            <person name="Mascher T."/>
            <person name="Medema M.H."/>
            <person name="Devos D.P."/>
            <person name="Kaster A.-K."/>
            <person name="Ovreas L."/>
            <person name="Rohde M."/>
            <person name="Galperin M.Y."/>
            <person name="Jogler C."/>
        </authorList>
    </citation>
    <scope>NUCLEOTIDE SEQUENCE [LARGE SCALE GENOMIC DNA]</scope>
    <source>
        <strain evidence="3 4">V202</strain>
    </source>
</reference>
<dbReference type="Gene3D" id="3.40.50.720">
    <property type="entry name" value="NAD(P)-binding Rossmann-like Domain"/>
    <property type="match status" value="1"/>
</dbReference>
<dbReference type="InterPro" id="IPR000683">
    <property type="entry name" value="Gfo/Idh/MocA-like_OxRdtase_N"/>
</dbReference>
<dbReference type="PANTHER" id="PTHR43377">
    <property type="entry name" value="BILIVERDIN REDUCTASE A"/>
    <property type="match status" value="1"/>
</dbReference>
<accession>A0A517X1W8</accession>
<organism evidence="3 4">
    <name type="scientific">Gimesia aquarii</name>
    <dbReference type="NCBI Taxonomy" id="2527964"/>
    <lineage>
        <taxon>Bacteria</taxon>
        <taxon>Pseudomonadati</taxon>
        <taxon>Planctomycetota</taxon>
        <taxon>Planctomycetia</taxon>
        <taxon>Planctomycetales</taxon>
        <taxon>Planctomycetaceae</taxon>
        <taxon>Gimesia</taxon>
    </lineage>
</organism>
<dbReference type="OrthoDB" id="9815825at2"/>
<evidence type="ECO:0000313" key="3">
    <source>
        <dbReference type="EMBL" id="QDU11496.1"/>
    </source>
</evidence>
<dbReference type="RefSeq" id="WP_145179278.1">
    <property type="nucleotide sequence ID" value="NZ_CP037422.1"/>
</dbReference>
<dbReference type="Proteomes" id="UP000318384">
    <property type="component" value="Chromosome"/>
</dbReference>
<evidence type="ECO:0000313" key="4">
    <source>
        <dbReference type="Proteomes" id="UP000318384"/>
    </source>
</evidence>
<sequence length="335" mass="37032">MSQSNRVRWGVIGLGWFGEVHADNLAEIPEIELAALCTRRPERLNEIGERLGVNRLYTDYRELLADTEIDVVSITTHINDHRDIAIDALRSGKHVLLEKPMAPTVADCEQIVEVANNAKGFFMVGHICRFDPRVTIAKQAIDEGRIGKIISMHARRNLSKAIGQTVLDDISALMGDGIHDADLMLWFSQANVSTVYAQEVHPGQNKFPDGGWSIARLDNGAVAVVESVWHLPESTPYAIDARLEVIGTEGALYINCGEAGLTIHDAQGVKMPDTMYWPRPFGNYFGVLKEELCYFANCVRNNEVPKRITPAESCAAVAWMEAATESAQTGSVLRF</sequence>
<dbReference type="Gene3D" id="3.30.360.10">
    <property type="entry name" value="Dihydrodipicolinate Reductase, domain 2"/>
    <property type="match status" value="1"/>
</dbReference>
<dbReference type="InterPro" id="IPR051450">
    <property type="entry name" value="Gfo/Idh/MocA_Oxidoreductases"/>
</dbReference>
<dbReference type="GO" id="GO:0050112">
    <property type="term" value="F:inositol 2-dehydrogenase (NAD+) activity"/>
    <property type="evidence" value="ECO:0007669"/>
    <property type="project" value="UniProtKB-EC"/>
</dbReference>
<dbReference type="GO" id="GO:0000166">
    <property type="term" value="F:nucleotide binding"/>
    <property type="evidence" value="ECO:0007669"/>
    <property type="project" value="InterPro"/>
</dbReference>
<dbReference type="InterPro" id="IPR055170">
    <property type="entry name" value="GFO_IDH_MocA-like_dom"/>
</dbReference>
<keyword evidence="4" id="KW-1185">Reference proteome</keyword>
<proteinExistence type="predicted"/>
<gene>
    <name evidence="3" type="primary">iolG_16</name>
    <name evidence="3" type="ORF">V202x_49190</name>
</gene>
<feature type="domain" description="Gfo/Idh/MocA-like oxidoreductase N-terminal" evidence="1">
    <location>
        <begin position="7"/>
        <end position="126"/>
    </location>
</feature>
<evidence type="ECO:0000259" key="2">
    <source>
        <dbReference type="Pfam" id="PF22725"/>
    </source>
</evidence>
<feature type="domain" description="GFO/IDH/MocA-like oxidoreductase" evidence="2">
    <location>
        <begin position="137"/>
        <end position="252"/>
    </location>
</feature>
<dbReference type="EC" id="1.1.1.18" evidence="3"/>
<dbReference type="EMBL" id="CP037422">
    <property type="protein sequence ID" value="QDU11496.1"/>
    <property type="molecule type" value="Genomic_DNA"/>
</dbReference>
<dbReference type="SUPFAM" id="SSF51735">
    <property type="entry name" value="NAD(P)-binding Rossmann-fold domains"/>
    <property type="match status" value="1"/>
</dbReference>
<dbReference type="SUPFAM" id="SSF55347">
    <property type="entry name" value="Glyceraldehyde-3-phosphate dehydrogenase-like, C-terminal domain"/>
    <property type="match status" value="1"/>
</dbReference>
<protein>
    <submittedName>
        <fullName evidence="3">Inositol 2-dehydrogenase</fullName>
        <ecNumber evidence="3">1.1.1.18</ecNumber>
    </submittedName>
</protein>
<dbReference type="InterPro" id="IPR036291">
    <property type="entry name" value="NAD(P)-bd_dom_sf"/>
</dbReference>
<keyword evidence="3" id="KW-0560">Oxidoreductase</keyword>
<dbReference type="PANTHER" id="PTHR43377:SF1">
    <property type="entry name" value="BILIVERDIN REDUCTASE A"/>
    <property type="match status" value="1"/>
</dbReference>
<dbReference type="Pfam" id="PF22725">
    <property type="entry name" value="GFO_IDH_MocA_C3"/>
    <property type="match status" value="1"/>
</dbReference>
<dbReference type="Pfam" id="PF01408">
    <property type="entry name" value="GFO_IDH_MocA"/>
    <property type="match status" value="1"/>
</dbReference>
<dbReference type="AlphaFoldDB" id="A0A517X1W8"/>
<name>A0A517X1W8_9PLAN</name>